<sequence length="541" mass="63483">MVTYLVEVSHLVIKDNMNKNNYKNYLPDIKPSHYHREHKRNPHLSDIDHYWDRYEKFRERKMAMMRAHKQNVEQKLKAERHFSRQQSTDKNLLLQPIHKDIVKHEGRRTSLDSNWYTENIYSNQSVDNSDDDKIRKKFHFCHLDLNGNDDESDDLFIINFKPRKDSPSKSNATPSTRYPKSNSCCFCTQSPDHPLFSNISKSHSFSTARDVASESQDLGASAVHDNGLNQLFKTERSKIMLRDKFDKLNKYTDDFMDDYNKSFDDILRVTEYTLPNKNNIRLAIKPSKYDDSSSDISTDTDLELDDFNFDFEKYWMDLEKNKDLDINRNTLSKKNILKSTKNVNVERYNTTDSLKRNLNEIGGYDELNQKLVLSGINNESYVKTDETLGDPALAEYRDSIGRNHRFSLLNNIFSIYKPNKYSHLNCQQSLIEKNNRIKSLKLTKKINRSSALRPLGETLTRSRNQNPVFMSSCNRPLMIASSPPFLPSPHPTRDQARFQIIPEKTGLKISPLYRLDYEHGLNNRKHKYSYLKSTTRPLTFW</sequence>
<accession>A0A336MRL1</accession>
<protein>
    <submittedName>
        <fullName evidence="1">CSON004882 protein</fullName>
    </submittedName>
</protein>
<name>A0A336MRL1_CULSO</name>
<evidence type="ECO:0000313" key="1">
    <source>
        <dbReference type="EMBL" id="SSX32345.1"/>
    </source>
</evidence>
<proteinExistence type="predicted"/>
<dbReference type="VEuPathDB" id="VectorBase:CSON004882"/>
<gene>
    <name evidence="1" type="primary">CSON004882</name>
</gene>
<dbReference type="EMBL" id="UFQT01001998">
    <property type="protein sequence ID" value="SSX32345.1"/>
    <property type="molecule type" value="Genomic_DNA"/>
</dbReference>
<reference evidence="1" key="1">
    <citation type="submission" date="2018-07" db="EMBL/GenBank/DDBJ databases">
        <authorList>
            <person name="Quirk P.G."/>
            <person name="Krulwich T.A."/>
        </authorList>
    </citation>
    <scope>NUCLEOTIDE SEQUENCE</scope>
</reference>
<organism evidence="1">
    <name type="scientific">Culicoides sonorensis</name>
    <name type="common">Biting midge</name>
    <dbReference type="NCBI Taxonomy" id="179676"/>
    <lineage>
        <taxon>Eukaryota</taxon>
        <taxon>Metazoa</taxon>
        <taxon>Ecdysozoa</taxon>
        <taxon>Arthropoda</taxon>
        <taxon>Hexapoda</taxon>
        <taxon>Insecta</taxon>
        <taxon>Pterygota</taxon>
        <taxon>Neoptera</taxon>
        <taxon>Endopterygota</taxon>
        <taxon>Diptera</taxon>
        <taxon>Nematocera</taxon>
        <taxon>Chironomoidea</taxon>
        <taxon>Ceratopogonidae</taxon>
        <taxon>Ceratopogoninae</taxon>
        <taxon>Culicoides</taxon>
        <taxon>Monoculicoides</taxon>
    </lineage>
</organism>
<dbReference type="AlphaFoldDB" id="A0A336MRL1"/>